<dbReference type="GO" id="GO:0008017">
    <property type="term" value="F:microtubule binding"/>
    <property type="evidence" value="ECO:0007669"/>
    <property type="project" value="InterPro"/>
</dbReference>
<feature type="region of interest" description="Disordered" evidence="14">
    <location>
        <begin position="1"/>
        <end position="29"/>
    </location>
</feature>
<feature type="region of interest" description="Disordered" evidence="14">
    <location>
        <begin position="50"/>
        <end position="73"/>
    </location>
</feature>
<keyword evidence="4 12" id="KW-0547">Nucleotide-binding</keyword>
<dbReference type="Proteomes" id="UP000027138">
    <property type="component" value="Unassembled WGS sequence"/>
</dbReference>
<dbReference type="InterPro" id="IPR036961">
    <property type="entry name" value="Kinesin_motor_dom_sf"/>
</dbReference>
<dbReference type="InterPro" id="IPR019821">
    <property type="entry name" value="Kinesin_motor_CS"/>
</dbReference>
<feature type="domain" description="Kinesin motor" evidence="15">
    <location>
        <begin position="103"/>
        <end position="420"/>
    </location>
</feature>
<feature type="coiled-coil region" evidence="13">
    <location>
        <begin position="429"/>
        <end position="504"/>
    </location>
</feature>
<dbReference type="STRING" id="180498.A0A067LB84"/>
<dbReference type="GO" id="GO:0007018">
    <property type="term" value="P:microtubule-based movement"/>
    <property type="evidence" value="ECO:0007669"/>
    <property type="project" value="InterPro"/>
</dbReference>
<evidence type="ECO:0000256" key="11">
    <source>
        <dbReference type="PROSITE-ProRule" id="PRU00175"/>
    </source>
</evidence>
<dbReference type="PROSITE" id="PS00411">
    <property type="entry name" value="KINESIN_MOTOR_1"/>
    <property type="match status" value="1"/>
</dbReference>
<evidence type="ECO:0000313" key="18">
    <source>
        <dbReference type="Proteomes" id="UP000027138"/>
    </source>
</evidence>
<sequence>MASSSRARSSSPFSYRKPSTPYSSSSSASSYVSNRLIPRSCSSVSSSYFNSGGGLGSRSMTPSRSRSDSMCYGQRNYGNRTPVGFGTEDFVAEPIDAPRNGDSISVTIRFRPLSEREFQRGDEIAWYADGDKIVRNEYNPATAYAFDKVFGPHTASQEVYEVAAKPVVKAAMEGVNGTVFAYGVTSSGKTHTMHGDQNSPGIIPLAIKDVFSIIQDTPGREFLLRVSYLEIYNEVINDLLDPTGQNLRVREDAQGTYVEGIKEEVVLSPGHALSFIAAGEEHRHVGSNNFNLLSSRSHTIFTLMIESSAHGDEYDGVIFSQLNLIDLAGSESSKTETTGLRRKEGSYINKSLLTLGTVIGKLSEGKASHVPYRDSKLTRLLQSSLSGHGHVSLICTVTPASSNMEETHNTLKFASRAKRVEIYASRNKIIDEKSLIKKYQREISILKQELDQLKQGIIVGVNQEEILTLRQKLEEGQVKMQSRLEEEEEAKAALMSRIQRLTKLILVSTKNVIPGYMGDIPSHQRSHSFGEDDKLEVLREGALLLENENQKDSLSSASVVSSDASHEFKHKRSSSKWNEELSPVSSTITESTQGALTQDQMDLLVEQVKMLAGEIAFSTSTLKRLVEQSVNDPGSSKTQIQNLEREIQEKRRQMRVLEQHIIESGEASISNASIVDMQQSVMRLMTQCNEKAFELELKTADNRILQEQLQNKCTENKELQEKIDLLEQKLASVSKDKPSLDSEHVVPEEYVGELKKKVQSQEFENERLKIEQIQLSEENSGLRVQNQKLAEEASYAKELASAAAVELKNLAGEVTKLSLQNAKLEKEMLAARESMHSRGAGMQTINGVNRKYSDGTRSGRRGRFSGRANEISGVHPDDFDSWSLDPEDLKMELQVRKQREAALEATLAEKEFIEEEYRKKADEAKKREEALENDLANMWVLVAKLKKEGGAIPDVNTDERQSDGIDLSEPKYSGDDQNTVLKERQISDPSKPPDENPKEEPLVVRLKARMQEMKEKELKNLGNGDANSHMCKVCFESPTAAILLPCRHFCLCKSCSLACSECPICRTKIADRLFAFPS</sequence>
<feature type="coiled-coil region" evidence="13">
    <location>
        <begin position="702"/>
        <end position="771"/>
    </location>
</feature>
<dbReference type="PROSITE" id="PS50067">
    <property type="entry name" value="KINESIN_MOTOR_2"/>
    <property type="match status" value="1"/>
</dbReference>
<keyword evidence="2" id="KW-0493">Microtubule</keyword>
<evidence type="ECO:0000259" key="16">
    <source>
        <dbReference type="PROSITE" id="PS50089"/>
    </source>
</evidence>
<dbReference type="InterPro" id="IPR027640">
    <property type="entry name" value="Kinesin-like_fam"/>
</dbReference>
<dbReference type="GO" id="GO:0005874">
    <property type="term" value="C:microtubule"/>
    <property type="evidence" value="ECO:0007669"/>
    <property type="project" value="UniProtKB-KW"/>
</dbReference>
<dbReference type="GO" id="GO:0005524">
    <property type="term" value="F:ATP binding"/>
    <property type="evidence" value="ECO:0007669"/>
    <property type="project" value="UniProtKB-UniRule"/>
</dbReference>
<dbReference type="SUPFAM" id="SSF52540">
    <property type="entry name" value="P-loop containing nucleoside triphosphate hydrolases"/>
    <property type="match status" value="1"/>
</dbReference>
<dbReference type="Gene3D" id="3.30.40.10">
    <property type="entry name" value="Zinc/RING finger domain, C3HC4 (zinc finger)"/>
    <property type="match status" value="1"/>
</dbReference>
<keyword evidence="5 11" id="KW-0863">Zinc-finger</keyword>
<dbReference type="FunFam" id="3.30.40.10:FF:000148">
    <property type="entry name" value="Kinesin-like protein KIN-7D, mitochondrial"/>
    <property type="match status" value="1"/>
</dbReference>
<keyword evidence="3" id="KW-0479">Metal-binding</keyword>
<dbReference type="Pfam" id="PF00225">
    <property type="entry name" value="Kinesin"/>
    <property type="match status" value="1"/>
</dbReference>
<evidence type="ECO:0000256" key="6">
    <source>
        <dbReference type="ARBA" id="ARBA00022833"/>
    </source>
</evidence>
<proteinExistence type="inferred from homology"/>
<evidence type="ECO:0000256" key="8">
    <source>
        <dbReference type="ARBA" id="ARBA00022946"/>
    </source>
</evidence>
<evidence type="ECO:0000259" key="15">
    <source>
        <dbReference type="PROSITE" id="PS50067"/>
    </source>
</evidence>
<dbReference type="SUPFAM" id="SSF57850">
    <property type="entry name" value="RING/U-box"/>
    <property type="match status" value="1"/>
</dbReference>
<dbReference type="EMBL" id="KK914317">
    <property type="protein sequence ID" value="KDP41735.1"/>
    <property type="molecule type" value="Genomic_DNA"/>
</dbReference>
<comment type="similarity">
    <text evidence="1">Belongs to the TRAFAC class myosin-kinesin ATPase superfamily. Kinesin family. KIN-7 subfamily.</text>
</comment>
<reference evidence="17 18" key="1">
    <citation type="journal article" date="2014" name="PLoS ONE">
        <title>Global Analysis of Gene Expression Profiles in Physic Nut (Jatropha curcas L.) Seedlings Exposed to Salt Stress.</title>
        <authorList>
            <person name="Zhang L."/>
            <person name="Zhang C."/>
            <person name="Wu P."/>
            <person name="Chen Y."/>
            <person name="Li M."/>
            <person name="Jiang H."/>
            <person name="Wu G."/>
        </authorList>
    </citation>
    <scope>NUCLEOTIDE SEQUENCE [LARGE SCALE GENOMIC DNA]</scope>
    <source>
        <strain evidence="18">cv. GZQX0401</strain>
        <tissue evidence="17">Young leaves</tissue>
    </source>
</reference>
<evidence type="ECO:0000256" key="1">
    <source>
        <dbReference type="ARBA" id="ARBA00007310"/>
    </source>
</evidence>
<dbReference type="AlphaFoldDB" id="A0A067LB84"/>
<dbReference type="PANTHER" id="PTHR47968:SF35">
    <property type="entry name" value="KINESIN-LIKE PROTEIN KIN-7D, MITOCHONDRIAL ISOFORM X1"/>
    <property type="match status" value="1"/>
</dbReference>
<feature type="region of interest" description="Disordered" evidence="14">
    <location>
        <begin position="846"/>
        <end position="872"/>
    </location>
</feature>
<evidence type="ECO:0000256" key="4">
    <source>
        <dbReference type="ARBA" id="ARBA00022741"/>
    </source>
</evidence>
<accession>A0A067LB84</accession>
<dbReference type="Gene3D" id="3.40.850.10">
    <property type="entry name" value="Kinesin motor domain"/>
    <property type="match status" value="1"/>
</dbReference>
<dbReference type="SMART" id="SM00129">
    <property type="entry name" value="KISc"/>
    <property type="match status" value="1"/>
</dbReference>
<evidence type="ECO:0000256" key="13">
    <source>
        <dbReference type="SAM" id="Coils"/>
    </source>
</evidence>
<dbReference type="PANTHER" id="PTHR47968">
    <property type="entry name" value="CENTROMERE PROTEIN E"/>
    <property type="match status" value="1"/>
</dbReference>
<dbReference type="InterPro" id="IPR013083">
    <property type="entry name" value="Znf_RING/FYVE/PHD"/>
</dbReference>
<evidence type="ECO:0000256" key="14">
    <source>
        <dbReference type="SAM" id="MobiDB-lite"/>
    </source>
</evidence>
<keyword evidence="7 12" id="KW-0067">ATP-binding</keyword>
<dbReference type="FunFam" id="3.40.850.10:FF:000014">
    <property type="entry name" value="Kinesin-like protein KIN-7G"/>
    <property type="match status" value="1"/>
</dbReference>
<dbReference type="Pfam" id="PF13920">
    <property type="entry name" value="zf-C3HC4_3"/>
    <property type="match status" value="1"/>
</dbReference>
<feature type="region of interest" description="Disordered" evidence="14">
    <location>
        <begin position="952"/>
        <end position="978"/>
    </location>
</feature>
<feature type="coiled-coil region" evidence="13">
    <location>
        <begin position="807"/>
        <end position="834"/>
    </location>
</feature>
<evidence type="ECO:0000256" key="5">
    <source>
        <dbReference type="ARBA" id="ARBA00022771"/>
    </source>
</evidence>
<evidence type="ECO:0000256" key="7">
    <source>
        <dbReference type="ARBA" id="ARBA00022840"/>
    </source>
</evidence>
<feature type="binding site" evidence="12">
    <location>
        <begin position="183"/>
        <end position="190"/>
    </location>
    <ligand>
        <name>ATP</name>
        <dbReference type="ChEBI" id="CHEBI:30616"/>
    </ligand>
</feature>
<dbReference type="CDD" id="cd01374">
    <property type="entry name" value="KISc_CENP_E"/>
    <property type="match status" value="1"/>
</dbReference>
<dbReference type="InterPro" id="IPR001841">
    <property type="entry name" value="Znf_RING"/>
</dbReference>
<evidence type="ECO:0000256" key="10">
    <source>
        <dbReference type="ARBA" id="ARBA00023175"/>
    </source>
</evidence>
<keyword evidence="10 12" id="KW-0505">Motor protein</keyword>
<dbReference type="CDD" id="cd16649">
    <property type="entry name" value="mRING-HC-C3HC5_CGRF1-like"/>
    <property type="match status" value="1"/>
</dbReference>
<feature type="coiled-coil region" evidence="13">
    <location>
        <begin position="896"/>
        <end position="934"/>
    </location>
</feature>
<feature type="domain" description="RING-type" evidence="16">
    <location>
        <begin position="1031"/>
        <end position="1066"/>
    </location>
</feature>
<dbReference type="PRINTS" id="PR00380">
    <property type="entry name" value="KINESINHEAVY"/>
</dbReference>
<dbReference type="GO" id="GO:0008270">
    <property type="term" value="F:zinc ion binding"/>
    <property type="evidence" value="ECO:0007669"/>
    <property type="project" value="UniProtKB-KW"/>
</dbReference>
<dbReference type="GO" id="GO:0003777">
    <property type="term" value="F:microtubule motor activity"/>
    <property type="evidence" value="ECO:0007669"/>
    <property type="project" value="InterPro"/>
</dbReference>
<feature type="compositionally biased region" description="Basic and acidic residues" evidence="14">
    <location>
        <begin position="957"/>
        <end position="974"/>
    </location>
</feature>
<name>A0A067LB84_JATCU</name>
<evidence type="ECO:0000256" key="2">
    <source>
        <dbReference type="ARBA" id="ARBA00022701"/>
    </source>
</evidence>
<organism evidence="17 18">
    <name type="scientific">Jatropha curcas</name>
    <name type="common">Barbados nut</name>
    <dbReference type="NCBI Taxonomy" id="180498"/>
    <lineage>
        <taxon>Eukaryota</taxon>
        <taxon>Viridiplantae</taxon>
        <taxon>Streptophyta</taxon>
        <taxon>Embryophyta</taxon>
        <taxon>Tracheophyta</taxon>
        <taxon>Spermatophyta</taxon>
        <taxon>Magnoliopsida</taxon>
        <taxon>eudicotyledons</taxon>
        <taxon>Gunneridae</taxon>
        <taxon>Pentapetalae</taxon>
        <taxon>rosids</taxon>
        <taxon>fabids</taxon>
        <taxon>Malpighiales</taxon>
        <taxon>Euphorbiaceae</taxon>
        <taxon>Crotonoideae</taxon>
        <taxon>Jatropheae</taxon>
        <taxon>Jatropha</taxon>
    </lineage>
</organism>
<evidence type="ECO:0000256" key="12">
    <source>
        <dbReference type="PROSITE-ProRule" id="PRU00283"/>
    </source>
</evidence>
<keyword evidence="9 13" id="KW-0175">Coiled coil</keyword>
<keyword evidence="8" id="KW-0809">Transit peptide</keyword>
<evidence type="ECO:0000313" key="17">
    <source>
        <dbReference type="EMBL" id="KDP41735.1"/>
    </source>
</evidence>
<dbReference type="InterPro" id="IPR001752">
    <property type="entry name" value="Kinesin_motor_dom"/>
</dbReference>
<dbReference type="InterPro" id="IPR027417">
    <property type="entry name" value="P-loop_NTPase"/>
</dbReference>
<keyword evidence="18" id="KW-1185">Reference proteome</keyword>
<dbReference type="OrthoDB" id="3176171at2759"/>
<keyword evidence="6" id="KW-0862">Zinc</keyword>
<protein>
    <recommendedName>
        <fullName evidence="19">Kinesin motor domain-containing protein</fullName>
    </recommendedName>
</protein>
<evidence type="ECO:0000256" key="3">
    <source>
        <dbReference type="ARBA" id="ARBA00022723"/>
    </source>
</evidence>
<evidence type="ECO:0000256" key="9">
    <source>
        <dbReference type="ARBA" id="ARBA00023054"/>
    </source>
</evidence>
<evidence type="ECO:0008006" key="19">
    <source>
        <dbReference type="Google" id="ProtNLM"/>
    </source>
</evidence>
<gene>
    <name evidence="17" type="ORF">JCGZ_26753</name>
</gene>
<dbReference type="PROSITE" id="PS50089">
    <property type="entry name" value="ZF_RING_2"/>
    <property type="match status" value="1"/>
</dbReference>